<dbReference type="AlphaFoldDB" id="A0A7J7CUG4"/>
<dbReference type="InterPro" id="IPR004045">
    <property type="entry name" value="Glutathione_S-Trfase_N"/>
</dbReference>
<name>A0A7J7CUG4_TRIWF</name>
<dbReference type="InterPro" id="IPR004046">
    <property type="entry name" value="GST_C"/>
</dbReference>
<dbReference type="PANTHER" id="PTHR11260:SF547">
    <property type="entry name" value="GLUTATHIONE S-TRANSFERASE"/>
    <property type="match status" value="1"/>
</dbReference>
<dbReference type="FunFam" id="1.20.1050.10:FF:000018">
    <property type="entry name" value="Glutathione S-transferase U20"/>
    <property type="match status" value="1"/>
</dbReference>
<evidence type="ECO:0000256" key="2">
    <source>
        <dbReference type="ARBA" id="ARBA00022679"/>
    </source>
</evidence>
<keyword evidence="2 7" id="KW-0808">Transferase</keyword>
<dbReference type="InParanoid" id="A0A7J7CUG4"/>
<dbReference type="GO" id="GO:0004364">
    <property type="term" value="F:glutathione transferase activity"/>
    <property type="evidence" value="ECO:0007669"/>
    <property type="project" value="UniProtKB-EC"/>
</dbReference>
<dbReference type="SFLD" id="SFLDG01152">
    <property type="entry name" value="Main.3:_Omega-_and_Tau-like"/>
    <property type="match status" value="1"/>
</dbReference>
<dbReference type="Pfam" id="PF02798">
    <property type="entry name" value="GST_N"/>
    <property type="match status" value="1"/>
</dbReference>
<dbReference type="OrthoDB" id="202840at2759"/>
<dbReference type="InterPro" id="IPR045073">
    <property type="entry name" value="Omega/Tau-like"/>
</dbReference>
<dbReference type="EC" id="2.5.1.18" evidence="1"/>
<feature type="domain" description="GST N-terminal" evidence="5">
    <location>
        <begin position="4"/>
        <end position="84"/>
    </location>
</feature>
<keyword evidence="8" id="KW-1185">Reference proteome</keyword>
<evidence type="ECO:0000259" key="6">
    <source>
        <dbReference type="PROSITE" id="PS50405"/>
    </source>
</evidence>
<dbReference type="InterPro" id="IPR036249">
    <property type="entry name" value="Thioredoxin-like_sf"/>
</dbReference>
<dbReference type="FunFam" id="3.40.30.10:FF:000014">
    <property type="entry name" value="Tau class glutathione S-transferase"/>
    <property type="match status" value="1"/>
</dbReference>
<dbReference type="Proteomes" id="UP000593562">
    <property type="component" value="Unassembled WGS sequence"/>
</dbReference>
<comment type="similarity">
    <text evidence="4">Belongs to the GST superfamily.</text>
</comment>
<evidence type="ECO:0000313" key="8">
    <source>
        <dbReference type="Proteomes" id="UP000593562"/>
    </source>
</evidence>
<dbReference type="EMBL" id="JAAARO010000013">
    <property type="protein sequence ID" value="KAF5737713.1"/>
    <property type="molecule type" value="Genomic_DNA"/>
</dbReference>
<dbReference type="InterPro" id="IPR040079">
    <property type="entry name" value="Glutathione_S-Trfase"/>
</dbReference>
<comment type="caution">
    <text evidence="7">The sequence shown here is derived from an EMBL/GenBank/DDBJ whole genome shotgun (WGS) entry which is preliminary data.</text>
</comment>
<dbReference type="PROSITE" id="PS50404">
    <property type="entry name" value="GST_NTER"/>
    <property type="match status" value="1"/>
</dbReference>
<sequence length="220" mass="24719">MSKGNLLLLDCWVSPFCMRAKIALAEKGVAYESQEEDLFGGKSELLLTSNPIYQKVPVLLHNGKPICESTIIVGYIDEAYPSPPLLPPTAYERAQARFWADYIDKKVFDANGAVWRSKGEALEVAKKDFLEILKVLEGALGEKSYFGGDSFGFVDIIAIPLTCWFPASEKFGEFKVEDHCPKFSAWIKRCMQIESVAKTLPDPAKVYEFVVMFRKMQGIE</sequence>
<dbReference type="InterPro" id="IPR036282">
    <property type="entry name" value="Glutathione-S-Trfase_C_sf"/>
</dbReference>
<dbReference type="InterPro" id="IPR045074">
    <property type="entry name" value="GST_C_Tau"/>
</dbReference>
<dbReference type="Pfam" id="PF00043">
    <property type="entry name" value="GST_C"/>
    <property type="match status" value="1"/>
</dbReference>
<dbReference type="GO" id="GO:0005737">
    <property type="term" value="C:cytoplasm"/>
    <property type="evidence" value="ECO:0007669"/>
    <property type="project" value="TreeGrafter"/>
</dbReference>
<dbReference type="SFLD" id="SFLDG00358">
    <property type="entry name" value="Main_(cytGST)"/>
    <property type="match status" value="1"/>
</dbReference>
<comment type="catalytic activity">
    <reaction evidence="3">
        <text>RX + glutathione = an S-substituted glutathione + a halide anion + H(+)</text>
        <dbReference type="Rhea" id="RHEA:16437"/>
        <dbReference type="ChEBI" id="CHEBI:15378"/>
        <dbReference type="ChEBI" id="CHEBI:16042"/>
        <dbReference type="ChEBI" id="CHEBI:17792"/>
        <dbReference type="ChEBI" id="CHEBI:57925"/>
        <dbReference type="ChEBI" id="CHEBI:90779"/>
        <dbReference type="EC" id="2.5.1.18"/>
    </reaction>
</comment>
<proteinExistence type="inferred from homology"/>
<dbReference type="Gene3D" id="1.20.1050.10">
    <property type="match status" value="1"/>
</dbReference>
<accession>A0A7J7CUG4</accession>
<gene>
    <name evidence="7" type="ORF">HS088_TW13G00602</name>
</gene>
<dbReference type="CDD" id="cd03185">
    <property type="entry name" value="GST_C_Tau"/>
    <property type="match status" value="1"/>
</dbReference>
<dbReference type="SFLD" id="SFLDS00019">
    <property type="entry name" value="Glutathione_Transferase_(cytos"/>
    <property type="match status" value="1"/>
</dbReference>
<dbReference type="CDD" id="cd03058">
    <property type="entry name" value="GST_N_Tau"/>
    <property type="match status" value="1"/>
</dbReference>
<organism evidence="7 8">
    <name type="scientific">Tripterygium wilfordii</name>
    <name type="common">Thunder God vine</name>
    <dbReference type="NCBI Taxonomy" id="458696"/>
    <lineage>
        <taxon>Eukaryota</taxon>
        <taxon>Viridiplantae</taxon>
        <taxon>Streptophyta</taxon>
        <taxon>Embryophyta</taxon>
        <taxon>Tracheophyta</taxon>
        <taxon>Spermatophyta</taxon>
        <taxon>Magnoliopsida</taxon>
        <taxon>eudicotyledons</taxon>
        <taxon>Gunneridae</taxon>
        <taxon>Pentapetalae</taxon>
        <taxon>rosids</taxon>
        <taxon>fabids</taxon>
        <taxon>Celastrales</taxon>
        <taxon>Celastraceae</taxon>
        <taxon>Tripterygium</taxon>
    </lineage>
</organism>
<dbReference type="GO" id="GO:0006749">
    <property type="term" value="P:glutathione metabolic process"/>
    <property type="evidence" value="ECO:0007669"/>
    <property type="project" value="InterPro"/>
</dbReference>
<dbReference type="PANTHER" id="PTHR11260">
    <property type="entry name" value="GLUTATHIONE S-TRANSFERASE, GST, SUPERFAMILY, GST DOMAIN CONTAINING"/>
    <property type="match status" value="1"/>
</dbReference>
<evidence type="ECO:0000313" key="7">
    <source>
        <dbReference type="EMBL" id="KAF5737713.1"/>
    </source>
</evidence>
<evidence type="ECO:0000256" key="3">
    <source>
        <dbReference type="ARBA" id="ARBA00047960"/>
    </source>
</evidence>
<dbReference type="Gene3D" id="3.40.30.10">
    <property type="entry name" value="Glutaredoxin"/>
    <property type="match status" value="1"/>
</dbReference>
<dbReference type="PROSITE" id="PS50405">
    <property type="entry name" value="GST_CTER"/>
    <property type="match status" value="1"/>
</dbReference>
<protein>
    <recommendedName>
        <fullName evidence="1">glutathione transferase</fullName>
        <ecNumber evidence="1">2.5.1.18</ecNumber>
    </recommendedName>
</protein>
<feature type="domain" description="GST C-terminal" evidence="6">
    <location>
        <begin position="89"/>
        <end position="213"/>
    </location>
</feature>
<evidence type="ECO:0000256" key="1">
    <source>
        <dbReference type="ARBA" id="ARBA00012452"/>
    </source>
</evidence>
<reference evidence="7 8" key="1">
    <citation type="journal article" date="2020" name="Nat. Commun.">
        <title>Genome of Tripterygium wilfordii and identification of cytochrome P450 involved in triptolide biosynthesis.</title>
        <authorList>
            <person name="Tu L."/>
            <person name="Su P."/>
            <person name="Zhang Z."/>
            <person name="Gao L."/>
            <person name="Wang J."/>
            <person name="Hu T."/>
            <person name="Zhou J."/>
            <person name="Zhang Y."/>
            <person name="Zhao Y."/>
            <person name="Liu Y."/>
            <person name="Song Y."/>
            <person name="Tong Y."/>
            <person name="Lu Y."/>
            <person name="Yang J."/>
            <person name="Xu C."/>
            <person name="Jia M."/>
            <person name="Peters R.J."/>
            <person name="Huang L."/>
            <person name="Gao W."/>
        </authorList>
    </citation>
    <scope>NUCLEOTIDE SEQUENCE [LARGE SCALE GENOMIC DNA]</scope>
    <source>
        <strain evidence="8">cv. XIE 37</strain>
        <tissue evidence="7">Leaf</tissue>
    </source>
</reference>
<evidence type="ECO:0000259" key="5">
    <source>
        <dbReference type="PROSITE" id="PS50404"/>
    </source>
</evidence>
<dbReference type="SUPFAM" id="SSF52833">
    <property type="entry name" value="Thioredoxin-like"/>
    <property type="match status" value="1"/>
</dbReference>
<evidence type="ECO:0000256" key="4">
    <source>
        <dbReference type="RuleBase" id="RU003494"/>
    </source>
</evidence>
<dbReference type="InterPro" id="IPR010987">
    <property type="entry name" value="Glutathione-S-Trfase_C-like"/>
</dbReference>
<dbReference type="SUPFAM" id="SSF47616">
    <property type="entry name" value="GST C-terminal domain-like"/>
    <property type="match status" value="1"/>
</dbReference>